<dbReference type="Pfam" id="PF10647">
    <property type="entry name" value="Gmad1"/>
    <property type="match status" value="1"/>
</dbReference>
<keyword evidence="2" id="KW-0732">Signal</keyword>
<gene>
    <name evidence="4" type="ORF">HNR23_000199</name>
</gene>
<feature type="chain" id="PRO_5030859475" description="GerMN domain-containing protein" evidence="2">
    <location>
        <begin position="26"/>
        <end position="615"/>
    </location>
</feature>
<accession>A0A7W9YDI3</accession>
<evidence type="ECO:0000313" key="5">
    <source>
        <dbReference type="Proteomes" id="UP000546642"/>
    </source>
</evidence>
<dbReference type="RefSeq" id="WP_184072574.1">
    <property type="nucleotide sequence ID" value="NZ_JACHDS010000001.1"/>
</dbReference>
<feature type="compositionally biased region" description="Basic and acidic residues" evidence="1">
    <location>
        <begin position="432"/>
        <end position="445"/>
    </location>
</feature>
<evidence type="ECO:0000256" key="1">
    <source>
        <dbReference type="SAM" id="MobiDB-lite"/>
    </source>
</evidence>
<dbReference type="SUPFAM" id="SSF69322">
    <property type="entry name" value="Tricorn protease domain 2"/>
    <property type="match status" value="1"/>
</dbReference>
<dbReference type="Pfam" id="PF25976">
    <property type="entry name" value="LpqB_N"/>
    <property type="match status" value="1"/>
</dbReference>
<dbReference type="InterPro" id="IPR059026">
    <property type="entry name" value="LpqB_N"/>
</dbReference>
<evidence type="ECO:0000313" key="4">
    <source>
        <dbReference type="EMBL" id="MBB6170139.1"/>
    </source>
</evidence>
<dbReference type="Proteomes" id="UP000546642">
    <property type="component" value="Unassembled WGS sequence"/>
</dbReference>
<sequence length="615" mass="65705">MSHGPGRLRAAASGAVLALLLSACATVPTGGPVVEGAGRDGEAGDPYDNYVRMLPAGPQKGVGEEGLVRGFLTDMRSFEDDHNAAREYLMPARRGDWSGNGPVLIYDDMDAVSLSVDSGGDGSSSKVRVRSPQIATLDRGGQYLPAEQGKMIDVTFELARDDEGEWRIVDLPDELLLGRQDVDRAYRPLNLYYYNLDHSSLVPDPVFLPVSADKRAIRLVNKLVSGPTDWLDPAVVSSFPEDATAYVAYDSGRVIVELSSEEGGGDPFGMGAQLAWTLKQLPEVQGFSLSVNGEEVDFPHNEDENLQSGDDYWNDITPAGVRRDLSAYFTRNGQLWSLTGTGQDDRQTEARVEGAAGRGDTPLERHAVSLDERRVAGVEAGRDRVVGADLASGAEFTPLLTGGHYTSLSWDGYGNLWVVEDSAGTSGKKSKDKGGRDGADDRDAARDPATRVWLLRGGTDPVEVDAPALRDREVERLRVSRDGSRVAVITSDGEDEDGRLFVGRVIHGGDKSAVGALLPLAQELARVADVSWRGGDQLAVVGQRTRGPNQAFLVSLDGSTDTTSAGAPSGTDMTTVAAAPGRPLMCSTEDGQIMMTGDRISWQRVADGANPVYPG</sequence>
<comment type="caution">
    <text evidence="4">The sequence shown here is derived from an EMBL/GenBank/DDBJ whole genome shotgun (WGS) entry which is preliminary data.</text>
</comment>
<dbReference type="InterPro" id="IPR018910">
    <property type="entry name" value="LpqB_C"/>
</dbReference>
<name>A0A7W9YDI3_9ACTN</name>
<dbReference type="EMBL" id="JACHDS010000001">
    <property type="protein sequence ID" value="MBB6170139.1"/>
    <property type="molecule type" value="Genomic_DNA"/>
</dbReference>
<evidence type="ECO:0000259" key="3">
    <source>
        <dbReference type="SMART" id="SM00909"/>
    </source>
</evidence>
<dbReference type="AlphaFoldDB" id="A0A7W9YDI3"/>
<proteinExistence type="predicted"/>
<dbReference type="SMART" id="SM00909">
    <property type="entry name" value="Germane"/>
    <property type="match status" value="1"/>
</dbReference>
<reference evidence="4 5" key="1">
    <citation type="submission" date="2020-08" db="EMBL/GenBank/DDBJ databases">
        <title>Sequencing the genomes of 1000 actinobacteria strains.</title>
        <authorList>
            <person name="Klenk H.-P."/>
        </authorList>
    </citation>
    <scope>NUCLEOTIDE SEQUENCE [LARGE SCALE GENOMIC DNA]</scope>
    <source>
        <strain evidence="4 5">DSM 46659</strain>
    </source>
</reference>
<evidence type="ECO:0000256" key="2">
    <source>
        <dbReference type="SAM" id="SignalP"/>
    </source>
</evidence>
<feature type="domain" description="GerMN" evidence="3">
    <location>
        <begin position="216"/>
        <end position="300"/>
    </location>
</feature>
<dbReference type="Pfam" id="PF10646">
    <property type="entry name" value="Germane"/>
    <property type="match status" value="1"/>
</dbReference>
<protein>
    <recommendedName>
        <fullName evidence="3">GerMN domain-containing protein</fullName>
    </recommendedName>
</protein>
<keyword evidence="5" id="KW-1185">Reference proteome</keyword>
<feature type="signal peptide" evidence="2">
    <location>
        <begin position="1"/>
        <end position="25"/>
    </location>
</feature>
<organism evidence="4 5">
    <name type="scientific">Nocardiopsis mwathae</name>
    <dbReference type="NCBI Taxonomy" id="1472723"/>
    <lineage>
        <taxon>Bacteria</taxon>
        <taxon>Bacillati</taxon>
        <taxon>Actinomycetota</taxon>
        <taxon>Actinomycetes</taxon>
        <taxon>Streptosporangiales</taxon>
        <taxon>Nocardiopsidaceae</taxon>
        <taxon>Nocardiopsis</taxon>
    </lineage>
</organism>
<dbReference type="InterPro" id="IPR019606">
    <property type="entry name" value="GerMN"/>
</dbReference>
<dbReference type="PROSITE" id="PS51257">
    <property type="entry name" value="PROKAR_LIPOPROTEIN"/>
    <property type="match status" value="1"/>
</dbReference>
<feature type="region of interest" description="Disordered" evidence="1">
    <location>
        <begin position="423"/>
        <end position="445"/>
    </location>
</feature>